<dbReference type="GO" id="GO:0006412">
    <property type="term" value="P:translation"/>
    <property type="evidence" value="ECO:0007669"/>
    <property type="project" value="InterPro"/>
</dbReference>
<dbReference type="PANTHER" id="PTHR13184">
    <property type="entry name" value="37S RIBOSOMAL PROTEIN S22"/>
    <property type="match status" value="1"/>
</dbReference>
<dbReference type="PANTHER" id="PTHR13184:SF5">
    <property type="entry name" value="METHYLTRANSFERASE-LIKE PROTEIN 17, MITOCHONDRIAL"/>
    <property type="match status" value="1"/>
</dbReference>
<evidence type="ECO:0000256" key="5">
    <source>
        <dbReference type="SAM" id="MobiDB-lite"/>
    </source>
</evidence>
<evidence type="ECO:0000256" key="2">
    <source>
        <dbReference type="ARBA" id="ARBA00022946"/>
    </source>
</evidence>
<dbReference type="GO" id="GO:0003735">
    <property type="term" value="F:structural constituent of ribosome"/>
    <property type="evidence" value="ECO:0007669"/>
    <property type="project" value="TreeGrafter"/>
</dbReference>
<gene>
    <name evidence="6" type="ORF">MPLDJ20_170063</name>
</gene>
<feature type="compositionally biased region" description="Low complexity" evidence="5">
    <location>
        <begin position="319"/>
        <end position="328"/>
    </location>
</feature>
<dbReference type="InterPro" id="IPR052571">
    <property type="entry name" value="Mt_RNA_Methyltransferase"/>
</dbReference>
<accession>A0A090EX73</accession>
<organism evidence="6 7">
    <name type="scientific">Mesorhizobium plurifarium</name>
    <dbReference type="NCBI Taxonomy" id="69974"/>
    <lineage>
        <taxon>Bacteria</taxon>
        <taxon>Pseudomonadati</taxon>
        <taxon>Pseudomonadota</taxon>
        <taxon>Alphaproteobacteria</taxon>
        <taxon>Hyphomicrobiales</taxon>
        <taxon>Phyllobacteriaceae</taxon>
        <taxon>Mesorhizobium</taxon>
    </lineage>
</organism>
<dbReference type="GO" id="GO:0015935">
    <property type="term" value="C:small ribosomal subunit"/>
    <property type="evidence" value="ECO:0007669"/>
    <property type="project" value="TreeGrafter"/>
</dbReference>
<evidence type="ECO:0000256" key="4">
    <source>
        <dbReference type="ARBA" id="ARBA00023014"/>
    </source>
</evidence>
<dbReference type="GeneID" id="31889897"/>
<dbReference type="InterPro" id="IPR029063">
    <property type="entry name" value="SAM-dependent_MTases_sf"/>
</dbReference>
<keyword evidence="3" id="KW-0408">Iron</keyword>
<dbReference type="AlphaFoldDB" id="A0A090EX73"/>
<keyword evidence="1" id="KW-0479">Metal-binding</keyword>
<dbReference type="Proteomes" id="UP000046373">
    <property type="component" value="Unassembled WGS sequence"/>
</dbReference>
<sequence>MELPPQLRQGVDGLLENVPLPALKQAARTLSERYRAELRDGRLHMGEEMAVKAYLATRLPATYAAVRASLDALADARPDFQPKTLLDIGAGPGTMLWATLDAWPDLEQAVLVEASGAVRKVGQSLAAGAIAAGTEWIAGDATIDLDDLRPADLVSIAYVLDEVAPASLPRLVGRLWQLTADTLLVVEPGTPAGWQRILAARRQLIEAGAHVLAPCPHAAPCPLAPPDWCHFSRRVARSRLHRLVKEADVPWEDEKFIYLAASRQPASARPARVLAPPKGGSGKVVLKLCQPDGSAGERLFSKRDGDVFKAARRADWGDTVGTSSSTGGAPRSGA</sequence>
<evidence type="ECO:0000256" key="1">
    <source>
        <dbReference type="ARBA" id="ARBA00022723"/>
    </source>
</evidence>
<dbReference type="EMBL" id="CCNB01000009">
    <property type="protein sequence ID" value="CDX33800.1"/>
    <property type="molecule type" value="Genomic_DNA"/>
</dbReference>
<dbReference type="GO" id="GO:0046872">
    <property type="term" value="F:metal ion binding"/>
    <property type="evidence" value="ECO:0007669"/>
    <property type="project" value="UniProtKB-KW"/>
</dbReference>
<dbReference type="Pfam" id="PF09243">
    <property type="entry name" value="Rsm22"/>
    <property type="match status" value="1"/>
</dbReference>
<keyword evidence="2" id="KW-0809">Transit peptide</keyword>
<dbReference type="GO" id="GO:0051536">
    <property type="term" value="F:iron-sulfur cluster binding"/>
    <property type="evidence" value="ECO:0007669"/>
    <property type="project" value="UniProtKB-KW"/>
</dbReference>
<protein>
    <submittedName>
        <fullName evidence="6">Ribosomal small subunit Rsm22</fullName>
    </submittedName>
</protein>
<dbReference type="InterPro" id="IPR015324">
    <property type="entry name" value="Ribosomal_Rsm22-like"/>
</dbReference>
<dbReference type="Gene3D" id="3.40.50.150">
    <property type="entry name" value="Vaccinia Virus protein VP39"/>
    <property type="match status" value="1"/>
</dbReference>
<proteinExistence type="predicted"/>
<feature type="region of interest" description="Disordered" evidence="5">
    <location>
        <begin position="312"/>
        <end position="334"/>
    </location>
</feature>
<evidence type="ECO:0000313" key="6">
    <source>
        <dbReference type="EMBL" id="CDX33800.1"/>
    </source>
</evidence>
<name>A0A090EX73_MESPL</name>
<evidence type="ECO:0000313" key="7">
    <source>
        <dbReference type="Proteomes" id="UP000046373"/>
    </source>
</evidence>
<reference evidence="6 7" key="1">
    <citation type="submission" date="2014-08" db="EMBL/GenBank/DDBJ databases">
        <authorList>
            <person name="Moulin Lionel"/>
        </authorList>
    </citation>
    <scope>NUCLEOTIDE SEQUENCE [LARGE SCALE GENOMIC DNA]</scope>
</reference>
<dbReference type="GO" id="GO:0008168">
    <property type="term" value="F:methyltransferase activity"/>
    <property type="evidence" value="ECO:0007669"/>
    <property type="project" value="InterPro"/>
</dbReference>
<keyword evidence="4" id="KW-0411">Iron-sulfur</keyword>
<evidence type="ECO:0000256" key="3">
    <source>
        <dbReference type="ARBA" id="ARBA00023004"/>
    </source>
</evidence>
<dbReference type="SUPFAM" id="SSF53335">
    <property type="entry name" value="S-adenosyl-L-methionine-dependent methyltransferases"/>
    <property type="match status" value="1"/>
</dbReference>